<dbReference type="Proteomes" id="UP000796761">
    <property type="component" value="Unassembled WGS sequence"/>
</dbReference>
<dbReference type="PANTHER" id="PTHR33332">
    <property type="entry name" value="REVERSE TRANSCRIPTASE DOMAIN-CONTAINING PROTEIN"/>
    <property type="match status" value="1"/>
</dbReference>
<evidence type="ECO:0000313" key="2">
    <source>
        <dbReference type="Proteomes" id="UP000796761"/>
    </source>
</evidence>
<dbReference type="OrthoDB" id="416454at2759"/>
<organism evidence="1 2">
    <name type="scientific">Zosterops borbonicus</name>
    <dbReference type="NCBI Taxonomy" id="364589"/>
    <lineage>
        <taxon>Eukaryota</taxon>
        <taxon>Metazoa</taxon>
        <taxon>Chordata</taxon>
        <taxon>Craniata</taxon>
        <taxon>Vertebrata</taxon>
        <taxon>Euteleostomi</taxon>
        <taxon>Archelosauria</taxon>
        <taxon>Archosauria</taxon>
        <taxon>Dinosauria</taxon>
        <taxon>Saurischia</taxon>
        <taxon>Theropoda</taxon>
        <taxon>Coelurosauria</taxon>
        <taxon>Aves</taxon>
        <taxon>Neognathae</taxon>
        <taxon>Neoaves</taxon>
        <taxon>Telluraves</taxon>
        <taxon>Australaves</taxon>
        <taxon>Passeriformes</taxon>
        <taxon>Sylvioidea</taxon>
        <taxon>Zosteropidae</taxon>
        <taxon>Zosterops</taxon>
    </lineage>
</organism>
<protein>
    <recommendedName>
        <fullName evidence="3">Reverse transcriptase</fullName>
    </recommendedName>
</protein>
<dbReference type="AlphaFoldDB" id="A0A8K1FXK5"/>
<reference evidence="1" key="1">
    <citation type="submission" date="2019-04" db="EMBL/GenBank/DDBJ databases">
        <title>Genome assembly of Zosterops borbonicus 15179.</title>
        <authorList>
            <person name="Leroy T."/>
            <person name="Anselmetti Y."/>
            <person name="Tilak M.-K."/>
            <person name="Nabholz B."/>
        </authorList>
    </citation>
    <scope>NUCLEOTIDE SEQUENCE</scope>
    <source>
        <strain evidence="1">HGM_15179</strain>
        <tissue evidence="1">Muscle</tissue>
    </source>
</reference>
<dbReference type="EMBL" id="SWJQ01002373">
    <property type="protein sequence ID" value="TRZ06580.1"/>
    <property type="molecule type" value="Genomic_DNA"/>
</dbReference>
<keyword evidence="2" id="KW-1185">Reference proteome</keyword>
<accession>A0A8K1FXK5</accession>
<name>A0A8K1FXK5_9PASS</name>
<evidence type="ECO:0008006" key="3">
    <source>
        <dbReference type="Google" id="ProtNLM"/>
    </source>
</evidence>
<sequence length="229" mass="25859">MVLIIQEEAVRELLRHLDAHKSMGPDGIHPRVMRKLADELAKPLSIIYHQSRLTGEVSDDWKLANVMPIHKKGQKEHWGNYRAVSLTSVPGKVMEQIILSAITQHLQDGRGIRLSQHGFRSGSWRPVTSGVPQASVLGPVLRNIFIDDLDEGIECTISKFEDNSKLGACVDLLEGRRVLQRDLDRLDGWVKSNNMKFNKSKCQVVTDFLRKGGHDVYLDLLELPSLRPN</sequence>
<proteinExistence type="predicted"/>
<evidence type="ECO:0000313" key="1">
    <source>
        <dbReference type="EMBL" id="TRZ06580.1"/>
    </source>
</evidence>
<gene>
    <name evidence="1" type="ORF">HGM15179_020528</name>
</gene>
<comment type="caution">
    <text evidence="1">The sequence shown here is derived from an EMBL/GenBank/DDBJ whole genome shotgun (WGS) entry which is preliminary data.</text>
</comment>